<dbReference type="Gene3D" id="3.40.50.720">
    <property type="entry name" value="NAD(P)-binding Rossmann-like Domain"/>
    <property type="match status" value="1"/>
</dbReference>
<dbReference type="SUPFAM" id="SSF69572">
    <property type="entry name" value="Activating enzymes of the ubiquitin-like proteins"/>
    <property type="match status" value="1"/>
</dbReference>
<dbReference type="PANTHER" id="PTHR43267">
    <property type="entry name" value="TRNA THREONYLCARBAMOYLADENOSINE DEHYDRATASE"/>
    <property type="match status" value="1"/>
</dbReference>
<keyword evidence="3" id="KW-0808">Transferase</keyword>
<dbReference type="Proteomes" id="UP001549313">
    <property type="component" value="Unassembled WGS sequence"/>
</dbReference>
<feature type="domain" description="THIF-type NAD/FAD binding fold" evidence="2">
    <location>
        <begin position="17"/>
        <end position="254"/>
    </location>
</feature>
<keyword evidence="1" id="KW-1133">Transmembrane helix</keyword>
<dbReference type="EMBL" id="JBEPTF010000001">
    <property type="protein sequence ID" value="MET4683541.1"/>
    <property type="molecule type" value="Genomic_DNA"/>
</dbReference>
<dbReference type="InterPro" id="IPR035985">
    <property type="entry name" value="Ubiquitin-activating_enz"/>
</dbReference>
<keyword evidence="1" id="KW-0812">Transmembrane</keyword>
<dbReference type="RefSeq" id="WP_354088461.1">
    <property type="nucleotide sequence ID" value="NZ_JBEPTF010000001.1"/>
</dbReference>
<organism evidence="3 4">
    <name type="scientific">Brevundimonas faecalis</name>
    <dbReference type="NCBI Taxonomy" id="947378"/>
    <lineage>
        <taxon>Bacteria</taxon>
        <taxon>Pseudomonadati</taxon>
        <taxon>Pseudomonadota</taxon>
        <taxon>Alphaproteobacteria</taxon>
        <taxon>Caulobacterales</taxon>
        <taxon>Caulobacteraceae</taxon>
        <taxon>Brevundimonas</taxon>
    </lineage>
</organism>
<evidence type="ECO:0000256" key="1">
    <source>
        <dbReference type="SAM" id="Phobius"/>
    </source>
</evidence>
<accession>A0ABV2RAC6</accession>
<dbReference type="GO" id="GO:0016779">
    <property type="term" value="F:nucleotidyltransferase activity"/>
    <property type="evidence" value="ECO:0007669"/>
    <property type="project" value="UniProtKB-KW"/>
</dbReference>
<evidence type="ECO:0000313" key="3">
    <source>
        <dbReference type="EMBL" id="MET4683541.1"/>
    </source>
</evidence>
<comment type="caution">
    <text evidence="3">The sequence shown here is derived from an EMBL/GenBank/DDBJ whole genome shotgun (WGS) entry which is preliminary data.</text>
</comment>
<dbReference type="InterPro" id="IPR000594">
    <property type="entry name" value="ThiF_NAD_FAD-bd"/>
</dbReference>
<name>A0ABV2RAC6_9CAUL</name>
<reference evidence="3 4" key="1">
    <citation type="submission" date="2024-06" db="EMBL/GenBank/DDBJ databases">
        <title>Sorghum-associated microbial communities from plants grown in Nebraska, USA.</title>
        <authorList>
            <person name="Schachtman D."/>
        </authorList>
    </citation>
    <scope>NUCLEOTIDE SEQUENCE [LARGE SCALE GENOMIC DNA]</scope>
    <source>
        <strain evidence="3 4">2814</strain>
    </source>
</reference>
<keyword evidence="4" id="KW-1185">Reference proteome</keyword>
<proteinExistence type="predicted"/>
<dbReference type="PANTHER" id="PTHR43267:SF1">
    <property type="entry name" value="TRNA THREONYLCARBAMOYLADENOSINE DEHYDRATASE"/>
    <property type="match status" value="1"/>
</dbReference>
<sequence length="295" mass="32511">MEGSELNPDFYAEMTTRNLGFVSPEEQERLRRAAVFVAGVGGMGGACVQMLVRAGVGKIAIADIDTFEISNLNRQIFAFNDTIDRPKAEVTAEGLRRINPQLDLTVLGAEWTDRLDELARDYPIIVNGCDDVAATVELYRAAQRCGAAVIDAYASPLPSVILVRPGDPRPEERLGYPTRSTPWRDISADQAGDAFLKEIEWVLTHSSSHAHVDLQAAAEMAAGKRKRMSFAPMVVTAGALMAGEALSLIMGRRTRTDCRGWFLNVRDACVERPLPVPLAWIKGWVVRRMMKRLLA</sequence>
<keyword evidence="3" id="KW-0548">Nucleotidyltransferase</keyword>
<protein>
    <submittedName>
        <fullName evidence="3">Molybdopterin/thiamine biosynthesis adenylyltransferase</fullName>
    </submittedName>
</protein>
<evidence type="ECO:0000259" key="2">
    <source>
        <dbReference type="Pfam" id="PF00899"/>
    </source>
</evidence>
<evidence type="ECO:0000313" key="4">
    <source>
        <dbReference type="Proteomes" id="UP001549313"/>
    </source>
</evidence>
<gene>
    <name evidence="3" type="ORF">ABIE19_001450</name>
</gene>
<keyword evidence="1" id="KW-0472">Membrane</keyword>
<feature type="transmembrane region" description="Helical" evidence="1">
    <location>
        <begin position="230"/>
        <end position="250"/>
    </location>
</feature>
<dbReference type="Pfam" id="PF00899">
    <property type="entry name" value="ThiF"/>
    <property type="match status" value="1"/>
</dbReference>
<dbReference type="InterPro" id="IPR045886">
    <property type="entry name" value="ThiF/MoeB/HesA"/>
</dbReference>